<feature type="coiled-coil region" evidence="1">
    <location>
        <begin position="34"/>
        <end position="61"/>
    </location>
</feature>
<dbReference type="AlphaFoldDB" id="A0A1T5MC86"/>
<keyword evidence="3" id="KW-1185">Reference proteome</keyword>
<organism evidence="2 3">
    <name type="scientific">Maledivibacter halophilus</name>
    <dbReference type="NCBI Taxonomy" id="36842"/>
    <lineage>
        <taxon>Bacteria</taxon>
        <taxon>Bacillati</taxon>
        <taxon>Bacillota</taxon>
        <taxon>Clostridia</taxon>
        <taxon>Peptostreptococcales</taxon>
        <taxon>Caminicellaceae</taxon>
        <taxon>Maledivibacter</taxon>
    </lineage>
</organism>
<keyword evidence="1" id="KW-0175">Coiled coil</keyword>
<dbReference type="Proteomes" id="UP000190285">
    <property type="component" value="Unassembled WGS sequence"/>
</dbReference>
<name>A0A1T5MC86_9FIRM</name>
<evidence type="ECO:0000313" key="3">
    <source>
        <dbReference type="Proteomes" id="UP000190285"/>
    </source>
</evidence>
<protein>
    <submittedName>
        <fullName evidence="2">Uncharacterized protein</fullName>
    </submittedName>
</protein>
<dbReference type="STRING" id="36842.SAMN02194393_04372"/>
<sequence>MKEVDILKDILQYKISNQLFYNEKLIHILNPEVRQLFSEMRDDEMRQIEKLQQKIKRLQAKPYIISKIFPTKSKY</sequence>
<evidence type="ECO:0000256" key="1">
    <source>
        <dbReference type="SAM" id="Coils"/>
    </source>
</evidence>
<accession>A0A1T5MC86</accession>
<gene>
    <name evidence="2" type="ORF">SAMN02194393_04372</name>
</gene>
<evidence type="ECO:0000313" key="2">
    <source>
        <dbReference type="EMBL" id="SKC85498.1"/>
    </source>
</evidence>
<dbReference type="RefSeq" id="WP_079494652.1">
    <property type="nucleotide sequence ID" value="NZ_FUZT01000013.1"/>
</dbReference>
<reference evidence="2 3" key="1">
    <citation type="submission" date="2017-02" db="EMBL/GenBank/DDBJ databases">
        <authorList>
            <person name="Peterson S.W."/>
        </authorList>
    </citation>
    <scope>NUCLEOTIDE SEQUENCE [LARGE SCALE GENOMIC DNA]</scope>
    <source>
        <strain evidence="2 3">M1</strain>
    </source>
</reference>
<dbReference type="EMBL" id="FUZT01000013">
    <property type="protein sequence ID" value="SKC85498.1"/>
    <property type="molecule type" value="Genomic_DNA"/>
</dbReference>
<dbReference type="InterPro" id="IPR012347">
    <property type="entry name" value="Ferritin-like"/>
</dbReference>
<dbReference type="OrthoDB" id="2990828at2"/>
<proteinExistence type="predicted"/>
<dbReference type="SUPFAM" id="SSF47240">
    <property type="entry name" value="Ferritin-like"/>
    <property type="match status" value="1"/>
</dbReference>
<dbReference type="Gene3D" id="1.20.1260.10">
    <property type="match status" value="1"/>
</dbReference>
<dbReference type="InterPro" id="IPR009078">
    <property type="entry name" value="Ferritin-like_SF"/>
</dbReference>